<dbReference type="Pfam" id="PF00934">
    <property type="entry name" value="PE"/>
    <property type="match status" value="1"/>
</dbReference>
<dbReference type="EMBL" id="CP060131">
    <property type="protein sequence ID" value="QNG52305.1"/>
    <property type="molecule type" value="Genomic_DNA"/>
</dbReference>
<organism evidence="2 3">
    <name type="scientific">Pseudonocardia petroleophila</name>
    <dbReference type="NCBI Taxonomy" id="37331"/>
    <lineage>
        <taxon>Bacteria</taxon>
        <taxon>Bacillati</taxon>
        <taxon>Actinomycetota</taxon>
        <taxon>Actinomycetes</taxon>
        <taxon>Pseudonocardiales</taxon>
        <taxon>Pseudonocardiaceae</taxon>
        <taxon>Pseudonocardia</taxon>
    </lineage>
</organism>
<evidence type="ECO:0000259" key="1">
    <source>
        <dbReference type="Pfam" id="PF00934"/>
    </source>
</evidence>
<evidence type="ECO:0000313" key="2">
    <source>
        <dbReference type="EMBL" id="QNG52305.1"/>
    </source>
</evidence>
<dbReference type="KEGG" id="ppel:H6H00_30440"/>
<proteinExistence type="predicted"/>
<name>A0A7G7MHP4_9PSEU</name>
<evidence type="ECO:0000313" key="3">
    <source>
        <dbReference type="Proteomes" id="UP000515728"/>
    </source>
</evidence>
<gene>
    <name evidence="2" type="ORF">H6H00_30440</name>
</gene>
<dbReference type="AlphaFoldDB" id="A0A7G7MHP4"/>
<accession>A0A7G7MHP4</accession>
<keyword evidence="3" id="KW-1185">Reference proteome</keyword>
<reference evidence="2 3" key="1">
    <citation type="submission" date="2020-08" db="EMBL/GenBank/DDBJ databases">
        <authorList>
            <person name="Mo P."/>
        </authorList>
    </citation>
    <scope>NUCLEOTIDE SEQUENCE [LARGE SCALE GENOMIC DNA]</scope>
    <source>
        <strain evidence="2 3">CGMCC 4.1532</strain>
    </source>
</reference>
<dbReference type="RefSeq" id="WP_185719055.1">
    <property type="nucleotide sequence ID" value="NZ_BAAAWI010000001.1"/>
</dbReference>
<protein>
    <submittedName>
        <fullName evidence="2">PE domain-containing protein</fullName>
    </submittedName>
</protein>
<dbReference type="Proteomes" id="UP000515728">
    <property type="component" value="Chromosome"/>
</dbReference>
<sequence length="132" mass="13897">MADDGGGSTDEADLGHAAVTWARSRLAAPVEGGGRAGGFVVDPERAEACIAELTRITNELRMQVVTSNGFRFDAPGNDEVSLNLAANGAEMSRRAEGFLQAWAAQIEATRDALQDQLDAYRSVETSNSGLLA</sequence>
<dbReference type="InterPro" id="IPR000084">
    <property type="entry name" value="PE-PGRS_N"/>
</dbReference>
<feature type="domain" description="PE" evidence="1">
    <location>
        <begin position="40"/>
        <end position="127"/>
    </location>
</feature>